<accession>A0ABR9H8B1</accession>
<dbReference type="Proteomes" id="UP000639010">
    <property type="component" value="Unassembled WGS sequence"/>
</dbReference>
<evidence type="ECO:0000313" key="1">
    <source>
        <dbReference type="EMBL" id="MBE1426966.1"/>
    </source>
</evidence>
<gene>
    <name evidence="1" type="ORF">H4684_003650</name>
</gene>
<organism evidence="1 2">
    <name type="scientific">Desulfomicrobium macestii</name>
    <dbReference type="NCBI Taxonomy" id="90731"/>
    <lineage>
        <taxon>Bacteria</taxon>
        <taxon>Pseudomonadati</taxon>
        <taxon>Thermodesulfobacteriota</taxon>
        <taxon>Desulfovibrionia</taxon>
        <taxon>Desulfovibrionales</taxon>
        <taxon>Desulfomicrobiaceae</taxon>
        <taxon>Desulfomicrobium</taxon>
    </lineage>
</organism>
<name>A0ABR9H8B1_9BACT</name>
<protein>
    <submittedName>
        <fullName evidence="1">Uncharacterized protein</fullName>
    </submittedName>
</protein>
<proteinExistence type="predicted"/>
<dbReference type="EMBL" id="JADBGG010000039">
    <property type="protein sequence ID" value="MBE1426966.1"/>
    <property type="molecule type" value="Genomic_DNA"/>
</dbReference>
<reference evidence="1 2" key="1">
    <citation type="submission" date="2020-10" db="EMBL/GenBank/DDBJ databases">
        <title>Genomic Encyclopedia of Type Strains, Phase IV (KMG-IV): sequencing the most valuable type-strain genomes for metagenomic binning, comparative biology and taxonomic classification.</title>
        <authorList>
            <person name="Goeker M."/>
        </authorList>
    </citation>
    <scope>NUCLEOTIDE SEQUENCE [LARGE SCALE GENOMIC DNA]</scope>
    <source>
        <strain evidence="1 2">DSM 4194</strain>
    </source>
</reference>
<evidence type="ECO:0000313" key="2">
    <source>
        <dbReference type="Proteomes" id="UP000639010"/>
    </source>
</evidence>
<comment type="caution">
    <text evidence="1">The sequence shown here is derived from an EMBL/GenBank/DDBJ whole genome shotgun (WGS) entry which is preliminary data.</text>
</comment>
<dbReference type="RefSeq" id="WP_192624802.1">
    <property type="nucleotide sequence ID" value="NZ_JADBGG010000039.1"/>
</dbReference>
<keyword evidence="2" id="KW-1185">Reference proteome</keyword>
<sequence>MATTRHRLVDMVRAAWLTIPWFRLAGMGFHGDGVEDLFIAGRPKTAICCVSEIIQTAYVCSNTPRALDFFASLHLTIFERPANFEFFNSRIRDMVLSAFVHRAPRWLRRRFGRA</sequence>